<dbReference type="InterPro" id="IPR037523">
    <property type="entry name" value="VOC_core"/>
</dbReference>
<feature type="domain" description="VOC" evidence="1">
    <location>
        <begin position="5"/>
        <end position="126"/>
    </location>
</feature>
<dbReference type="Gene3D" id="3.10.180.10">
    <property type="entry name" value="2,3-Dihydroxybiphenyl 1,2-Dioxygenase, domain 1"/>
    <property type="match status" value="1"/>
</dbReference>
<dbReference type="PANTHER" id="PTHR33993:SF2">
    <property type="entry name" value="VOC DOMAIN-CONTAINING PROTEIN"/>
    <property type="match status" value="1"/>
</dbReference>
<dbReference type="InterPro" id="IPR029068">
    <property type="entry name" value="Glyas_Bleomycin-R_OHBP_Dase"/>
</dbReference>
<proteinExistence type="predicted"/>
<comment type="caution">
    <text evidence="2">The sequence shown here is derived from an EMBL/GenBank/DDBJ whole genome shotgun (WGS) entry which is preliminary data.</text>
</comment>
<organism evidence="2 3">
    <name type="scientific">Thiocapsa rosea</name>
    <dbReference type="NCBI Taxonomy" id="69360"/>
    <lineage>
        <taxon>Bacteria</taxon>
        <taxon>Pseudomonadati</taxon>
        <taxon>Pseudomonadota</taxon>
        <taxon>Gammaproteobacteria</taxon>
        <taxon>Chromatiales</taxon>
        <taxon>Chromatiaceae</taxon>
        <taxon>Thiocapsa</taxon>
    </lineage>
</organism>
<evidence type="ECO:0000313" key="2">
    <source>
        <dbReference type="EMBL" id="RKT43016.1"/>
    </source>
</evidence>
<dbReference type="Pfam" id="PF00903">
    <property type="entry name" value="Glyoxalase"/>
    <property type="match status" value="1"/>
</dbReference>
<dbReference type="AlphaFoldDB" id="A0A495V0U7"/>
<dbReference type="InterPro" id="IPR004360">
    <property type="entry name" value="Glyas_Fos-R_dOase_dom"/>
</dbReference>
<evidence type="ECO:0000259" key="1">
    <source>
        <dbReference type="PROSITE" id="PS51819"/>
    </source>
</evidence>
<dbReference type="Proteomes" id="UP000274556">
    <property type="component" value="Unassembled WGS sequence"/>
</dbReference>
<protein>
    <recommendedName>
        <fullName evidence="1">VOC domain-containing protein</fullName>
    </recommendedName>
</protein>
<gene>
    <name evidence="2" type="ORF">BDD21_0324</name>
</gene>
<reference evidence="2 3" key="1">
    <citation type="submission" date="2018-10" db="EMBL/GenBank/DDBJ databases">
        <title>Genomic Encyclopedia of Archaeal and Bacterial Type Strains, Phase II (KMG-II): from individual species to whole genera.</title>
        <authorList>
            <person name="Goeker M."/>
        </authorList>
    </citation>
    <scope>NUCLEOTIDE SEQUENCE [LARGE SCALE GENOMIC DNA]</scope>
    <source>
        <strain evidence="2 3">DSM 235</strain>
    </source>
</reference>
<dbReference type="PROSITE" id="PS51819">
    <property type="entry name" value="VOC"/>
    <property type="match status" value="1"/>
</dbReference>
<dbReference type="PANTHER" id="PTHR33993">
    <property type="entry name" value="GLYOXALASE-RELATED"/>
    <property type="match status" value="1"/>
</dbReference>
<dbReference type="InterPro" id="IPR052164">
    <property type="entry name" value="Anthracycline_SecMetBiosynth"/>
</dbReference>
<name>A0A495V0U7_9GAMM</name>
<dbReference type="SUPFAM" id="SSF54593">
    <property type="entry name" value="Glyoxalase/Bleomycin resistance protein/Dihydroxybiphenyl dioxygenase"/>
    <property type="match status" value="1"/>
</dbReference>
<keyword evidence="3" id="KW-1185">Reference proteome</keyword>
<sequence>MATNPVVWFEIPTRNIARVRAFYEAVLGVALTQADTSAFAPTTEVWMFPMDENLPGCGGALVQGPENPVGPGGSMVYFACEDCGVEAERVATAGGSIESPKQPIGEYGFCVVARDPDGNRFGLHSMR</sequence>
<evidence type="ECO:0000313" key="3">
    <source>
        <dbReference type="Proteomes" id="UP000274556"/>
    </source>
</evidence>
<dbReference type="EMBL" id="RBXL01000001">
    <property type="protein sequence ID" value="RKT43016.1"/>
    <property type="molecule type" value="Genomic_DNA"/>
</dbReference>
<dbReference type="OrthoDB" id="8776491at2"/>
<accession>A0A495V0U7</accession>
<dbReference type="CDD" id="cd07247">
    <property type="entry name" value="SgaA_N_like"/>
    <property type="match status" value="1"/>
</dbReference>
<dbReference type="RefSeq" id="WP_120795651.1">
    <property type="nucleotide sequence ID" value="NZ_RBXL01000001.1"/>
</dbReference>